<organism evidence="11 12">
    <name type="scientific">Alistipes inops</name>
    <dbReference type="NCBI Taxonomy" id="1501391"/>
    <lineage>
        <taxon>Bacteria</taxon>
        <taxon>Pseudomonadati</taxon>
        <taxon>Bacteroidota</taxon>
        <taxon>Bacteroidia</taxon>
        <taxon>Bacteroidales</taxon>
        <taxon>Rikenellaceae</taxon>
        <taxon>Alistipes</taxon>
    </lineage>
</organism>
<feature type="transmembrane region" description="Helical" evidence="10">
    <location>
        <begin position="50"/>
        <end position="83"/>
    </location>
</feature>
<comment type="caution">
    <text evidence="11">The sequence shown here is derived from an EMBL/GenBank/DDBJ whole genome shotgun (WGS) entry which is preliminary data.</text>
</comment>
<comment type="similarity">
    <text evidence="2">Belongs to the multi antimicrobial extrusion (MATE) (TC 2.A.66.1) family. MepA subfamily.</text>
</comment>
<evidence type="ECO:0000256" key="4">
    <source>
        <dbReference type="ARBA" id="ARBA00022448"/>
    </source>
</evidence>
<dbReference type="PIRSF" id="PIRSF006603">
    <property type="entry name" value="DinF"/>
    <property type="match status" value="1"/>
</dbReference>
<dbReference type="InterPro" id="IPR048279">
    <property type="entry name" value="MdtK-like"/>
</dbReference>
<evidence type="ECO:0000256" key="5">
    <source>
        <dbReference type="ARBA" id="ARBA00022475"/>
    </source>
</evidence>
<evidence type="ECO:0000256" key="8">
    <source>
        <dbReference type="ARBA" id="ARBA00023136"/>
    </source>
</evidence>
<feature type="transmembrane region" description="Helical" evidence="10">
    <location>
        <begin position="393"/>
        <end position="414"/>
    </location>
</feature>
<dbReference type="EMBL" id="JRGF01000005">
    <property type="protein sequence ID" value="KHE42211.1"/>
    <property type="molecule type" value="Genomic_DNA"/>
</dbReference>
<dbReference type="InterPro" id="IPR002528">
    <property type="entry name" value="MATE_fam"/>
</dbReference>
<keyword evidence="7 10" id="KW-1133">Transmembrane helix</keyword>
<keyword evidence="8 10" id="KW-0472">Membrane</keyword>
<reference evidence="11 12" key="1">
    <citation type="submission" date="2014-09" db="EMBL/GenBank/DDBJ databases">
        <title>Alistipes sp. 627, sp. nov., a novel member of the family Rikenellaceae isolated from human faeces.</title>
        <authorList>
            <person name="Shkoporov A.N."/>
            <person name="Chaplin A.V."/>
            <person name="Motuzova O.V."/>
            <person name="Kafarskaia L.I."/>
            <person name="Khokhlova E.V."/>
            <person name="Efimov B.A."/>
        </authorList>
    </citation>
    <scope>NUCLEOTIDE SEQUENCE [LARGE SCALE GENOMIC DNA]</scope>
    <source>
        <strain evidence="11 12">627</strain>
    </source>
</reference>
<keyword evidence="4" id="KW-0813">Transport</keyword>
<feature type="transmembrane region" description="Helical" evidence="10">
    <location>
        <begin position="277"/>
        <end position="299"/>
    </location>
</feature>
<feature type="transmembrane region" description="Helical" evidence="10">
    <location>
        <begin position="247"/>
        <end position="265"/>
    </location>
</feature>
<evidence type="ECO:0000256" key="9">
    <source>
        <dbReference type="ARBA" id="ARBA00023251"/>
    </source>
</evidence>
<keyword evidence="6 10" id="KW-0812">Transmembrane</keyword>
<dbReference type="PANTHER" id="PTHR43823:SF3">
    <property type="entry name" value="MULTIDRUG EXPORT PROTEIN MEPA"/>
    <property type="match status" value="1"/>
</dbReference>
<dbReference type="InterPro" id="IPR045070">
    <property type="entry name" value="MATE_MepA-like"/>
</dbReference>
<keyword evidence="9" id="KW-0046">Antibiotic resistance</keyword>
<feature type="transmembrane region" description="Helical" evidence="10">
    <location>
        <begin position="95"/>
        <end position="117"/>
    </location>
</feature>
<comment type="subcellular location">
    <subcellularLocation>
        <location evidence="1">Cell membrane</location>
        <topology evidence="1">Multi-pass membrane protein</topology>
    </subcellularLocation>
</comment>
<evidence type="ECO:0000256" key="2">
    <source>
        <dbReference type="ARBA" id="ARBA00008417"/>
    </source>
</evidence>
<gene>
    <name evidence="11" type="ORF">LG35_04720</name>
</gene>
<dbReference type="PANTHER" id="PTHR43823">
    <property type="entry name" value="SPORULATION PROTEIN YKVU"/>
    <property type="match status" value="1"/>
</dbReference>
<evidence type="ECO:0000256" key="10">
    <source>
        <dbReference type="SAM" id="Phobius"/>
    </source>
</evidence>
<keyword evidence="12" id="KW-1185">Reference proteome</keyword>
<evidence type="ECO:0000256" key="7">
    <source>
        <dbReference type="ARBA" id="ARBA00022989"/>
    </source>
</evidence>
<feature type="transmembrane region" description="Helical" evidence="10">
    <location>
        <begin position="366"/>
        <end position="386"/>
    </location>
</feature>
<dbReference type="InterPro" id="IPR051327">
    <property type="entry name" value="MATE_MepA_subfamily"/>
</dbReference>
<evidence type="ECO:0000313" key="12">
    <source>
        <dbReference type="Proteomes" id="UP000030889"/>
    </source>
</evidence>
<name>A0ABR4YKL4_9BACT</name>
<keyword evidence="5" id="KW-1003">Cell membrane</keyword>
<sequence>MKQKTIEWGTEKISVLFGQVFFPTLLGMLGVSAVTTIDGIFIGHGVGSDGIAAVNICVPLLMVLTGFGLMVGMGSSITASLCLSRGRARMARVNVTQALLFVTAVALPLVGAVMLFPEGTAYWLGSSERLLPMVVDYLVWFAPSMLFTLWTAVAMFALRLDGAPKLAMWCNLLAAFVNVVLDWLFIFPFGWGVRGAAFATSISCLTGTCIAAGYLTFRARHLRLCRLRFGKKAFAFFGRNIGSQCRLGFSALLGEATMATLMFVGNHVFMQYLGDDGVGAFGVSCYYLPFVFMIGNAIAQSAQPIISFNAGIGKTERVHATLGASLTAALMCGTVATAAFVLFPKQLVGLFLNPGDIAARIAIEGFPYIGAGFIFFIANLAVVGYYQSIGKVLPATCFAMLRGFMFLIPSFILLPRALGAVGIWLALPLSEILTAVVIAAVFRIGRRHSMRHSAVS</sequence>
<dbReference type="Proteomes" id="UP000030889">
    <property type="component" value="Unassembled WGS sequence"/>
</dbReference>
<feature type="transmembrane region" description="Helical" evidence="10">
    <location>
        <begin position="20"/>
        <end position="44"/>
    </location>
</feature>
<evidence type="ECO:0000256" key="3">
    <source>
        <dbReference type="ARBA" id="ARBA00022106"/>
    </source>
</evidence>
<dbReference type="RefSeq" id="WP_035472733.1">
    <property type="nucleotide sequence ID" value="NZ_JRGF01000005.1"/>
</dbReference>
<accession>A0ABR4YKL4</accession>
<proteinExistence type="inferred from homology"/>
<dbReference type="Pfam" id="PF01554">
    <property type="entry name" value="MatE"/>
    <property type="match status" value="2"/>
</dbReference>
<feature type="transmembrane region" description="Helical" evidence="10">
    <location>
        <begin position="420"/>
        <end position="442"/>
    </location>
</feature>
<feature type="transmembrane region" description="Helical" evidence="10">
    <location>
        <begin position="170"/>
        <end position="191"/>
    </location>
</feature>
<dbReference type="CDD" id="cd13143">
    <property type="entry name" value="MATE_MepA_like"/>
    <property type="match status" value="1"/>
</dbReference>
<evidence type="ECO:0000256" key="1">
    <source>
        <dbReference type="ARBA" id="ARBA00004651"/>
    </source>
</evidence>
<evidence type="ECO:0000256" key="6">
    <source>
        <dbReference type="ARBA" id="ARBA00022692"/>
    </source>
</evidence>
<protein>
    <recommendedName>
        <fullName evidence="3">Multidrug export protein MepA</fullName>
    </recommendedName>
</protein>
<feature type="transmembrane region" description="Helical" evidence="10">
    <location>
        <begin position="137"/>
        <end position="158"/>
    </location>
</feature>
<feature type="transmembrane region" description="Helical" evidence="10">
    <location>
        <begin position="320"/>
        <end position="343"/>
    </location>
</feature>
<feature type="transmembrane region" description="Helical" evidence="10">
    <location>
        <begin position="197"/>
        <end position="217"/>
    </location>
</feature>
<evidence type="ECO:0000313" key="11">
    <source>
        <dbReference type="EMBL" id="KHE42211.1"/>
    </source>
</evidence>